<accession>A0ABD6ESF9</accession>
<evidence type="ECO:0000256" key="2">
    <source>
        <dbReference type="SAM" id="SignalP"/>
    </source>
</evidence>
<feature type="signal peptide" evidence="2">
    <location>
        <begin position="1"/>
        <end position="22"/>
    </location>
</feature>
<proteinExistence type="predicted"/>
<reference evidence="3 4" key="1">
    <citation type="submission" date="2024-08" db="EMBL/GenBank/DDBJ databases">
        <title>Gnathostoma spinigerum genome.</title>
        <authorList>
            <person name="Gonzalez-Bertolin B."/>
            <person name="Monzon S."/>
            <person name="Zaballos A."/>
            <person name="Jimenez P."/>
            <person name="Dekumyoy P."/>
            <person name="Varona S."/>
            <person name="Cuesta I."/>
            <person name="Sumanam S."/>
            <person name="Adisakwattana P."/>
            <person name="Gasser R.B."/>
            <person name="Hernandez-Gonzalez A."/>
            <person name="Young N.D."/>
            <person name="Perteguer M.J."/>
        </authorList>
    </citation>
    <scope>NUCLEOTIDE SEQUENCE [LARGE SCALE GENOMIC DNA]</scope>
    <source>
        <strain evidence="3">AL3</strain>
        <tissue evidence="3">Liver</tissue>
    </source>
</reference>
<evidence type="ECO:0000313" key="4">
    <source>
        <dbReference type="Proteomes" id="UP001608902"/>
    </source>
</evidence>
<comment type="caution">
    <text evidence="3">The sequence shown here is derived from an EMBL/GenBank/DDBJ whole genome shotgun (WGS) entry which is preliminary data.</text>
</comment>
<sequence>MKHLIIFCPLILLISAIPLISGNLEQSQGNPTKHLHKLHIAGDVSSVFLPVSLASFNRQEHLVKLDVGYKKVYYATLLPDVDRNQPPKKTTQCQRDRERSGR</sequence>
<organism evidence="3 4">
    <name type="scientific">Gnathostoma spinigerum</name>
    <dbReference type="NCBI Taxonomy" id="75299"/>
    <lineage>
        <taxon>Eukaryota</taxon>
        <taxon>Metazoa</taxon>
        <taxon>Ecdysozoa</taxon>
        <taxon>Nematoda</taxon>
        <taxon>Chromadorea</taxon>
        <taxon>Rhabditida</taxon>
        <taxon>Spirurina</taxon>
        <taxon>Gnathostomatomorpha</taxon>
        <taxon>Gnathostomatoidea</taxon>
        <taxon>Gnathostomatidae</taxon>
        <taxon>Gnathostoma</taxon>
    </lineage>
</organism>
<evidence type="ECO:0000256" key="1">
    <source>
        <dbReference type="SAM" id="MobiDB-lite"/>
    </source>
</evidence>
<name>A0ABD6ESF9_9BILA</name>
<dbReference type="AlphaFoldDB" id="A0ABD6ESF9"/>
<dbReference type="EMBL" id="JBGFUD010010431">
    <property type="protein sequence ID" value="MFH4982904.1"/>
    <property type="molecule type" value="Genomic_DNA"/>
</dbReference>
<feature type="chain" id="PRO_5044824936" evidence="2">
    <location>
        <begin position="23"/>
        <end position="102"/>
    </location>
</feature>
<gene>
    <name evidence="3" type="ORF">AB6A40_009613</name>
</gene>
<protein>
    <submittedName>
        <fullName evidence="3">Uncharacterized protein</fullName>
    </submittedName>
</protein>
<keyword evidence="4" id="KW-1185">Reference proteome</keyword>
<dbReference type="Proteomes" id="UP001608902">
    <property type="component" value="Unassembled WGS sequence"/>
</dbReference>
<evidence type="ECO:0000313" key="3">
    <source>
        <dbReference type="EMBL" id="MFH4982904.1"/>
    </source>
</evidence>
<keyword evidence="2" id="KW-0732">Signal</keyword>
<feature type="region of interest" description="Disordered" evidence="1">
    <location>
        <begin position="81"/>
        <end position="102"/>
    </location>
</feature>